<dbReference type="PANTHER" id="PTHR46573:SF1">
    <property type="entry name" value="WD REPEAT, SAM AND U-BOX DOMAIN-CONTAINING PROTEIN 1"/>
    <property type="match status" value="1"/>
</dbReference>
<dbReference type="SMART" id="SM00504">
    <property type="entry name" value="Ubox"/>
    <property type="match status" value="1"/>
</dbReference>
<dbReference type="GO" id="GO:0004842">
    <property type="term" value="F:ubiquitin-protein transferase activity"/>
    <property type="evidence" value="ECO:0007669"/>
    <property type="project" value="InterPro"/>
</dbReference>
<dbReference type="PROSITE" id="PS51698">
    <property type="entry name" value="U_BOX"/>
    <property type="match status" value="1"/>
</dbReference>
<dbReference type="Proteomes" id="UP000677228">
    <property type="component" value="Unassembled WGS sequence"/>
</dbReference>
<accession>A0A815G351</accession>
<proteinExistence type="predicted"/>
<dbReference type="Pfam" id="PF04564">
    <property type="entry name" value="U-box"/>
    <property type="match status" value="1"/>
</dbReference>
<name>A0A815G351_9BILA</name>
<dbReference type="AlphaFoldDB" id="A0A815G351"/>
<protein>
    <recommendedName>
        <fullName evidence="1">U-box domain-containing protein</fullName>
    </recommendedName>
</protein>
<comment type="caution">
    <text evidence="2">The sequence shown here is derived from an EMBL/GenBank/DDBJ whole genome shotgun (WGS) entry which is preliminary data.</text>
</comment>
<organism evidence="2 6">
    <name type="scientific">Didymodactylos carnosus</name>
    <dbReference type="NCBI Taxonomy" id="1234261"/>
    <lineage>
        <taxon>Eukaryota</taxon>
        <taxon>Metazoa</taxon>
        <taxon>Spiralia</taxon>
        <taxon>Gnathifera</taxon>
        <taxon>Rotifera</taxon>
        <taxon>Eurotatoria</taxon>
        <taxon>Bdelloidea</taxon>
        <taxon>Philodinida</taxon>
        <taxon>Philodinidae</taxon>
        <taxon>Didymodactylos</taxon>
    </lineage>
</organism>
<dbReference type="EMBL" id="CAJNOQ010014031">
    <property type="protein sequence ID" value="CAF1333261.1"/>
    <property type="molecule type" value="Genomic_DNA"/>
</dbReference>
<dbReference type="Proteomes" id="UP000682733">
    <property type="component" value="Unassembled WGS sequence"/>
</dbReference>
<dbReference type="InterPro" id="IPR003613">
    <property type="entry name" value="Ubox_domain"/>
</dbReference>
<dbReference type="EMBL" id="CAJOBC010054583">
    <property type="protein sequence ID" value="CAF4188751.1"/>
    <property type="molecule type" value="Genomic_DNA"/>
</dbReference>
<dbReference type="Proteomes" id="UP000681722">
    <property type="component" value="Unassembled WGS sequence"/>
</dbReference>
<dbReference type="GO" id="GO:0016567">
    <property type="term" value="P:protein ubiquitination"/>
    <property type="evidence" value="ECO:0007669"/>
    <property type="project" value="InterPro"/>
</dbReference>
<feature type="domain" description="U-box" evidence="1">
    <location>
        <begin position="24"/>
        <end position="97"/>
    </location>
</feature>
<evidence type="ECO:0000313" key="6">
    <source>
        <dbReference type="Proteomes" id="UP000663829"/>
    </source>
</evidence>
<dbReference type="PANTHER" id="PTHR46573">
    <property type="entry name" value="WD REPEAT, SAM AND U-BOX DOMAIN-CONTAINING PROTEIN 1"/>
    <property type="match status" value="1"/>
</dbReference>
<evidence type="ECO:0000313" key="4">
    <source>
        <dbReference type="EMBL" id="CAF4188751.1"/>
    </source>
</evidence>
<dbReference type="OrthoDB" id="10064100at2759"/>
<dbReference type="InterPro" id="IPR052085">
    <property type="entry name" value="WD-SAM-U-box"/>
</dbReference>
<dbReference type="EMBL" id="CAJNOK010028055">
    <property type="protein sequence ID" value="CAF1429695.1"/>
    <property type="molecule type" value="Genomic_DNA"/>
</dbReference>
<evidence type="ECO:0000313" key="5">
    <source>
        <dbReference type="EMBL" id="CAF4228158.1"/>
    </source>
</evidence>
<dbReference type="EMBL" id="CAJOBA010049842">
    <property type="protein sequence ID" value="CAF4228158.1"/>
    <property type="molecule type" value="Genomic_DNA"/>
</dbReference>
<dbReference type="CDD" id="cd16655">
    <property type="entry name" value="RING-Ubox_WDSUB1-like"/>
    <property type="match status" value="1"/>
</dbReference>
<reference evidence="2" key="1">
    <citation type="submission" date="2021-02" db="EMBL/GenBank/DDBJ databases">
        <authorList>
            <person name="Nowell W R."/>
        </authorList>
    </citation>
    <scope>NUCLEOTIDE SEQUENCE</scope>
</reference>
<dbReference type="Proteomes" id="UP000663829">
    <property type="component" value="Unassembled WGS sequence"/>
</dbReference>
<dbReference type="InterPro" id="IPR013083">
    <property type="entry name" value="Znf_RING/FYVE/PHD"/>
</dbReference>
<gene>
    <name evidence="2" type="ORF">GPM918_LOCUS30061</name>
    <name evidence="3" type="ORF">OVA965_LOCUS33992</name>
    <name evidence="4" type="ORF">SRO942_LOCUS30661</name>
    <name evidence="5" type="ORF">TMI583_LOCUS34907</name>
</gene>
<sequence length="98" mass="11393">MTYEEQASYEKHIKQCSQQMSRQDLTESISCCISKQILRDPVVAADGFTYEREQILHWFQHSNRSPMTNEELDTLEVKPNFAIRAILSALIKSNKKSK</sequence>
<dbReference type="SUPFAM" id="SSF57850">
    <property type="entry name" value="RING/U-box"/>
    <property type="match status" value="1"/>
</dbReference>
<evidence type="ECO:0000259" key="1">
    <source>
        <dbReference type="PROSITE" id="PS51698"/>
    </source>
</evidence>
<evidence type="ECO:0000313" key="2">
    <source>
        <dbReference type="EMBL" id="CAF1333261.1"/>
    </source>
</evidence>
<keyword evidence="6" id="KW-1185">Reference proteome</keyword>
<evidence type="ECO:0000313" key="3">
    <source>
        <dbReference type="EMBL" id="CAF1429695.1"/>
    </source>
</evidence>
<dbReference type="Gene3D" id="3.30.40.10">
    <property type="entry name" value="Zinc/RING finger domain, C3HC4 (zinc finger)"/>
    <property type="match status" value="1"/>
</dbReference>